<name>A0ACC1H831_9FUNG</name>
<reference evidence="1" key="1">
    <citation type="submission" date="2022-06" db="EMBL/GenBank/DDBJ databases">
        <title>Phylogenomic reconstructions and comparative analyses of Kickxellomycotina fungi.</title>
        <authorList>
            <person name="Reynolds N.K."/>
            <person name="Stajich J.E."/>
            <person name="Barry K."/>
            <person name="Grigoriev I.V."/>
            <person name="Crous P."/>
            <person name="Smith M.E."/>
        </authorList>
    </citation>
    <scope>NUCLEOTIDE SEQUENCE</scope>
    <source>
        <strain evidence="1">RSA 2271</strain>
    </source>
</reference>
<comment type="caution">
    <text evidence="1">The sequence shown here is derived from an EMBL/GenBank/DDBJ whole genome shotgun (WGS) entry which is preliminary data.</text>
</comment>
<dbReference type="Proteomes" id="UP001145114">
    <property type="component" value="Unassembled WGS sequence"/>
</dbReference>
<protein>
    <submittedName>
        <fullName evidence="1">Uncharacterized protein</fullName>
    </submittedName>
</protein>
<organism evidence="1 2">
    <name type="scientific">Spiromyces aspiralis</name>
    <dbReference type="NCBI Taxonomy" id="68401"/>
    <lineage>
        <taxon>Eukaryota</taxon>
        <taxon>Fungi</taxon>
        <taxon>Fungi incertae sedis</taxon>
        <taxon>Zoopagomycota</taxon>
        <taxon>Kickxellomycotina</taxon>
        <taxon>Kickxellomycetes</taxon>
        <taxon>Kickxellales</taxon>
        <taxon>Kickxellaceae</taxon>
        <taxon>Spiromyces</taxon>
    </lineage>
</organism>
<feature type="non-terminal residue" evidence="1">
    <location>
        <position position="334"/>
    </location>
</feature>
<gene>
    <name evidence="1" type="ORF">EV182_006981</name>
</gene>
<evidence type="ECO:0000313" key="2">
    <source>
        <dbReference type="Proteomes" id="UP001145114"/>
    </source>
</evidence>
<sequence>MALLNIADLGLITAVRDGMNTSSLEYVACQQDSHNPLILSEFTGTAGSIGGAIQVNPWDFKGVAMAINDALSMPAEEKLIRYRQMLAHVTHHDAQRWAQSFVDDLRKVILTSQTACTTNRLDRTQFRWAFDVAARRLLMFDYDGTLTPIVNNPQDALPSPKLLDALKRLCADPRNAVWVISGRDSAFLDKHLGHIKGLGLSAEHGCFIRYPNGQWQNLLKQMDMSWKTDVRAIFEFYAERTRGTTIEEKQSSITWHYRNADPDYGIFQAKECLNHLENAVSSRMPVEILAGKKCLEVRPTAVNKGEIVRRLLASTNLPQWELVVCAGDDKTDED</sequence>
<evidence type="ECO:0000313" key="1">
    <source>
        <dbReference type="EMBL" id="KAJ1672538.1"/>
    </source>
</evidence>
<accession>A0ACC1H831</accession>
<keyword evidence="2" id="KW-1185">Reference proteome</keyword>
<dbReference type="EMBL" id="JAMZIH010008215">
    <property type="protein sequence ID" value="KAJ1672538.1"/>
    <property type="molecule type" value="Genomic_DNA"/>
</dbReference>
<proteinExistence type="predicted"/>